<dbReference type="PANTHER" id="PTHR43394:SF1">
    <property type="entry name" value="ATP-BINDING CASSETTE SUB-FAMILY B MEMBER 10, MITOCHONDRIAL"/>
    <property type="match status" value="1"/>
</dbReference>
<evidence type="ECO:0000256" key="5">
    <source>
        <dbReference type="ARBA" id="ARBA00022741"/>
    </source>
</evidence>
<dbReference type="Gene3D" id="3.40.50.300">
    <property type="entry name" value="P-loop containing nucleotide triphosphate hydrolases"/>
    <property type="match status" value="1"/>
</dbReference>
<feature type="domain" description="ABC transporter" evidence="12">
    <location>
        <begin position="344"/>
        <end position="580"/>
    </location>
</feature>
<dbReference type="InterPro" id="IPR011527">
    <property type="entry name" value="ABC1_TM_dom"/>
</dbReference>
<sequence length="588" mass="65384">MSYFGYAHGSEKSDITLYLRLLGYVRPYWLMFALSMFGLILFALSQPAFAELVKYFIQALESDDAHFVAMVPLGMMFLAITRGIGSFLGSYYLVKVAQNVVHNLRIRMFDKLLVLPCAYFDHHSSGYLISRILNHAGQVTRAAIDVIEIVVREGATVLFLLAYLFWLNWKLTLVFIAIGPVIALLVKLVGKRLRDISYKVLSLMGELTHVTSEAIDGYRVVRGFGGEEYEAKRFLSASKNNLRQGLKMAKLTAIATPTLQFLVITGMAVIMYLVLMMRSEASADELIAFIVAAGLLPKSVRQLSKVYADVQRGLAAAETIFEHLDLEEESDQGTHEVERVRGRLEFRNLGFRYPNSDKPAIENINLLIEPGETVALVGHSGSGKTTIASLIPRFYNHTAGEILLDGVALQDYKLRNLRRQIALVNQNVVLFNDSVARNIAYGDLENADEKAIRKAAELAHAMEFIRQMSEGLHTAVGEDGVLLSGGQRQRLAIARAILKNAPLLILDEATSALDTESERAIQAAFDEVMKNRTTLVIAHRLSTIENADKIVVMEQGRIVEAGTHKELLAEDGAYARLYRMQFEGPVPA</sequence>
<feature type="transmembrane region" description="Helical" evidence="11">
    <location>
        <begin position="172"/>
        <end position="190"/>
    </location>
</feature>
<evidence type="ECO:0000256" key="2">
    <source>
        <dbReference type="ARBA" id="ARBA00022448"/>
    </source>
</evidence>
<name>A0A450WN45_9GAMM</name>
<dbReference type="EMBL" id="CAADEZ010000493">
    <property type="protein sequence ID" value="VFJ68952.1"/>
    <property type="molecule type" value="Genomic_DNA"/>
</dbReference>
<feature type="transmembrane region" description="Helical" evidence="11">
    <location>
        <begin position="28"/>
        <end position="49"/>
    </location>
</feature>
<dbReference type="GO" id="GO:0005524">
    <property type="term" value="F:ATP binding"/>
    <property type="evidence" value="ECO:0007669"/>
    <property type="project" value="UniProtKB-KW"/>
</dbReference>
<dbReference type="EMBL" id="CAADFL010000547">
    <property type="protein sequence ID" value="VFK18452.1"/>
    <property type="molecule type" value="Genomic_DNA"/>
</dbReference>
<evidence type="ECO:0000256" key="1">
    <source>
        <dbReference type="ARBA" id="ARBA00004651"/>
    </source>
</evidence>
<dbReference type="GO" id="GO:0016887">
    <property type="term" value="F:ATP hydrolysis activity"/>
    <property type="evidence" value="ECO:0007669"/>
    <property type="project" value="InterPro"/>
</dbReference>
<dbReference type="GO" id="GO:0034040">
    <property type="term" value="F:ATPase-coupled lipid transmembrane transporter activity"/>
    <property type="evidence" value="ECO:0007669"/>
    <property type="project" value="InterPro"/>
</dbReference>
<gene>
    <name evidence="15" type="ORF">BECKFM1743A_GA0114220_104931</name>
    <name evidence="16" type="ORF">BECKFM1743B_GA0114221_105471</name>
    <name evidence="14" type="ORF">BECKFM1743C_GA0114222_104751</name>
</gene>
<dbReference type="CDD" id="cd18552">
    <property type="entry name" value="ABC_6TM_MsbA_like"/>
    <property type="match status" value="1"/>
</dbReference>
<evidence type="ECO:0000313" key="15">
    <source>
        <dbReference type="EMBL" id="VFJ68952.1"/>
    </source>
</evidence>
<feature type="domain" description="ABC transmembrane type-1" evidence="13">
    <location>
        <begin position="33"/>
        <end position="312"/>
    </location>
</feature>
<dbReference type="PROSITE" id="PS50929">
    <property type="entry name" value="ABC_TM1F"/>
    <property type="match status" value="1"/>
</dbReference>
<evidence type="ECO:0000313" key="16">
    <source>
        <dbReference type="EMBL" id="VFK18452.1"/>
    </source>
</evidence>
<keyword evidence="9" id="KW-0445">Lipid transport</keyword>
<dbReference type="SUPFAM" id="SSF90123">
    <property type="entry name" value="ABC transporter transmembrane region"/>
    <property type="match status" value="1"/>
</dbReference>
<dbReference type="GO" id="GO:0015421">
    <property type="term" value="F:ABC-type oligopeptide transporter activity"/>
    <property type="evidence" value="ECO:0007669"/>
    <property type="project" value="TreeGrafter"/>
</dbReference>
<organism evidence="16">
    <name type="scientific">Candidatus Kentrum sp. FM</name>
    <dbReference type="NCBI Taxonomy" id="2126340"/>
    <lineage>
        <taxon>Bacteria</taxon>
        <taxon>Pseudomonadati</taxon>
        <taxon>Pseudomonadota</taxon>
        <taxon>Gammaproteobacteria</taxon>
        <taxon>Candidatus Kentrum</taxon>
    </lineage>
</organism>
<dbReference type="FunFam" id="3.40.50.300:FF:000140">
    <property type="entry name" value="Lipid A export ATP-binding/permease protein MsbA"/>
    <property type="match status" value="1"/>
</dbReference>
<dbReference type="Gene3D" id="1.20.1560.10">
    <property type="entry name" value="ABC transporter type 1, transmembrane domain"/>
    <property type="match status" value="2"/>
</dbReference>
<evidence type="ECO:0000256" key="8">
    <source>
        <dbReference type="ARBA" id="ARBA00022989"/>
    </source>
</evidence>
<dbReference type="InterPro" id="IPR003593">
    <property type="entry name" value="AAA+_ATPase"/>
</dbReference>
<dbReference type="GO" id="GO:0005886">
    <property type="term" value="C:plasma membrane"/>
    <property type="evidence" value="ECO:0007669"/>
    <property type="project" value="UniProtKB-SubCell"/>
</dbReference>
<keyword evidence="8 11" id="KW-1133">Transmembrane helix</keyword>
<evidence type="ECO:0000256" key="9">
    <source>
        <dbReference type="ARBA" id="ARBA00023055"/>
    </source>
</evidence>
<dbReference type="SMART" id="SM00382">
    <property type="entry name" value="AAA"/>
    <property type="match status" value="1"/>
</dbReference>
<keyword evidence="5" id="KW-0547">Nucleotide-binding</keyword>
<feature type="transmembrane region" description="Helical" evidence="11">
    <location>
        <begin position="149"/>
        <end position="166"/>
    </location>
</feature>
<dbReference type="InterPro" id="IPR017871">
    <property type="entry name" value="ABC_transporter-like_CS"/>
</dbReference>
<keyword evidence="3" id="KW-1003">Cell membrane</keyword>
<feature type="transmembrane region" description="Helical" evidence="11">
    <location>
        <begin position="251"/>
        <end position="275"/>
    </location>
</feature>
<dbReference type="PROSITE" id="PS00211">
    <property type="entry name" value="ABC_TRANSPORTER_1"/>
    <property type="match status" value="1"/>
</dbReference>
<keyword evidence="7" id="KW-1278">Translocase</keyword>
<keyword evidence="10 11" id="KW-0472">Membrane</keyword>
<evidence type="ECO:0000256" key="7">
    <source>
        <dbReference type="ARBA" id="ARBA00022967"/>
    </source>
</evidence>
<dbReference type="InterPro" id="IPR036640">
    <property type="entry name" value="ABC1_TM_sf"/>
</dbReference>
<evidence type="ECO:0000256" key="6">
    <source>
        <dbReference type="ARBA" id="ARBA00022840"/>
    </source>
</evidence>
<evidence type="ECO:0000256" key="10">
    <source>
        <dbReference type="ARBA" id="ARBA00023136"/>
    </source>
</evidence>
<keyword evidence="2" id="KW-0813">Transport</keyword>
<reference evidence="16" key="1">
    <citation type="submission" date="2019-02" db="EMBL/GenBank/DDBJ databases">
        <authorList>
            <person name="Gruber-Vodicka R. H."/>
            <person name="Seah K. B. B."/>
        </authorList>
    </citation>
    <scope>NUCLEOTIDE SEQUENCE</scope>
    <source>
        <strain evidence="15">BECK_BZ163</strain>
        <strain evidence="16">BECK_BZ164</strain>
        <strain evidence="14">BECK_BZ165</strain>
    </source>
</reference>
<evidence type="ECO:0000259" key="12">
    <source>
        <dbReference type="PROSITE" id="PS50893"/>
    </source>
</evidence>
<evidence type="ECO:0000256" key="4">
    <source>
        <dbReference type="ARBA" id="ARBA00022692"/>
    </source>
</evidence>
<dbReference type="InterPro" id="IPR003439">
    <property type="entry name" value="ABC_transporter-like_ATP-bd"/>
</dbReference>
<evidence type="ECO:0000256" key="3">
    <source>
        <dbReference type="ARBA" id="ARBA00022475"/>
    </source>
</evidence>
<dbReference type="InterPro" id="IPR039421">
    <property type="entry name" value="Type_1_exporter"/>
</dbReference>
<dbReference type="Pfam" id="PF00664">
    <property type="entry name" value="ABC_membrane"/>
    <property type="match status" value="1"/>
</dbReference>
<dbReference type="PROSITE" id="PS50893">
    <property type="entry name" value="ABC_TRANSPORTER_2"/>
    <property type="match status" value="1"/>
</dbReference>
<dbReference type="InterPro" id="IPR027417">
    <property type="entry name" value="P-loop_NTPase"/>
</dbReference>
<keyword evidence="4 11" id="KW-0812">Transmembrane</keyword>
<dbReference type="PANTHER" id="PTHR43394">
    <property type="entry name" value="ATP-DEPENDENT PERMEASE MDL1, MITOCHONDRIAL"/>
    <property type="match status" value="1"/>
</dbReference>
<keyword evidence="6 16" id="KW-0067">ATP-binding</keyword>
<comment type="subcellular location">
    <subcellularLocation>
        <location evidence="1">Cell membrane</location>
        <topology evidence="1">Multi-pass membrane protein</topology>
    </subcellularLocation>
</comment>
<dbReference type="InterPro" id="IPR011917">
    <property type="entry name" value="ABC_transpr_lipidA"/>
</dbReference>
<dbReference type="AlphaFoldDB" id="A0A450WN45"/>
<protein>
    <submittedName>
        <fullName evidence="16">ATP-binding cassette, subfamily B, MsbA</fullName>
    </submittedName>
</protein>
<dbReference type="Pfam" id="PF00005">
    <property type="entry name" value="ABC_tran"/>
    <property type="match status" value="1"/>
</dbReference>
<evidence type="ECO:0000259" key="13">
    <source>
        <dbReference type="PROSITE" id="PS50929"/>
    </source>
</evidence>
<dbReference type="NCBIfam" id="TIGR02203">
    <property type="entry name" value="MsbA_lipidA"/>
    <property type="match status" value="1"/>
</dbReference>
<evidence type="ECO:0000313" key="14">
    <source>
        <dbReference type="EMBL" id="VFJ68080.1"/>
    </source>
</evidence>
<evidence type="ECO:0000256" key="11">
    <source>
        <dbReference type="SAM" id="Phobius"/>
    </source>
</evidence>
<feature type="transmembrane region" description="Helical" evidence="11">
    <location>
        <begin position="69"/>
        <end position="94"/>
    </location>
</feature>
<accession>A0A450WN45</accession>
<proteinExistence type="predicted"/>
<dbReference type="SUPFAM" id="SSF52540">
    <property type="entry name" value="P-loop containing nucleoside triphosphate hydrolases"/>
    <property type="match status" value="1"/>
</dbReference>
<dbReference type="EMBL" id="CAADFA010000475">
    <property type="protein sequence ID" value="VFJ68080.1"/>
    <property type="molecule type" value="Genomic_DNA"/>
</dbReference>